<dbReference type="EMBL" id="JBHSFE010000011">
    <property type="protein sequence ID" value="MFC4608909.1"/>
    <property type="molecule type" value="Genomic_DNA"/>
</dbReference>
<organism evidence="2 3">
    <name type="scientific">Streptomyces maoxianensis</name>
    <dbReference type="NCBI Taxonomy" id="1459942"/>
    <lineage>
        <taxon>Bacteria</taxon>
        <taxon>Bacillati</taxon>
        <taxon>Actinomycetota</taxon>
        <taxon>Actinomycetes</taxon>
        <taxon>Kitasatosporales</taxon>
        <taxon>Streptomycetaceae</taxon>
        <taxon>Streptomyces</taxon>
    </lineage>
</organism>
<evidence type="ECO:0008006" key="4">
    <source>
        <dbReference type="Google" id="ProtNLM"/>
    </source>
</evidence>
<evidence type="ECO:0000313" key="3">
    <source>
        <dbReference type="Proteomes" id="UP001595993"/>
    </source>
</evidence>
<keyword evidence="1" id="KW-0812">Transmembrane</keyword>
<protein>
    <recommendedName>
        <fullName evidence="4">Integral membrane protein</fullName>
    </recommendedName>
</protein>
<evidence type="ECO:0000313" key="2">
    <source>
        <dbReference type="EMBL" id="MFC4608909.1"/>
    </source>
</evidence>
<keyword evidence="1" id="KW-0472">Membrane</keyword>
<sequence length="105" mass="11350">MKRAVPGLLPRMLLAAVPVVSLGMLGAVPSLVIAFRRRTRADWLGAVLFTALTVGWVLQAVLTPEDTHGWQFATDLLPLSLSTFGAALHCLYVLSVRRPLAGESR</sequence>
<keyword evidence="1" id="KW-1133">Transmembrane helix</keyword>
<comment type="caution">
    <text evidence="2">The sequence shown here is derived from an EMBL/GenBank/DDBJ whole genome shotgun (WGS) entry which is preliminary data.</text>
</comment>
<keyword evidence="3" id="KW-1185">Reference proteome</keyword>
<evidence type="ECO:0000256" key="1">
    <source>
        <dbReference type="SAM" id="Phobius"/>
    </source>
</evidence>
<feature type="transmembrane region" description="Helical" evidence="1">
    <location>
        <begin position="12"/>
        <end position="36"/>
    </location>
</feature>
<gene>
    <name evidence="2" type="ORF">ACFO9E_13930</name>
</gene>
<feature type="transmembrane region" description="Helical" evidence="1">
    <location>
        <begin position="76"/>
        <end position="95"/>
    </location>
</feature>
<dbReference type="Proteomes" id="UP001595993">
    <property type="component" value="Unassembled WGS sequence"/>
</dbReference>
<accession>A0ABV9G8J9</accession>
<reference evidence="3" key="1">
    <citation type="journal article" date="2019" name="Int. J. Syst. Evol. Microbiol.">
        <title>The Global Catalogue of Microorganisms (GCM) 10K type strain sequencing project: providing services to taxonomists for standard genome sequencing and annotation.</title>
        <authorList>
            <consortium name="The Broad Institute Genomics Platform"/>
            <consortium name="The Broad Institute Genome Sequencing Center for Infectious Disease"/>
            <person name="Wu L."/>
            <person name="Ma J."/>
        </authorList>
    </citation>
    <scope>NUCLEOTIDE SEQUENCE [LARGE SCALE GENOMIC DNA]</scope>
    <source>
        <strain evidence="3">CGMCC 4.7139</strain>
    </source>
</reference>
<dbReference type="RefSeq" id="WP_381195029.1">
    <property type="nucleotide sequence ID" value="NZ_JBHSFE010000011.1"/>
</dbReference>
<proteinExistence type="predicted"/>
<name>A0ABV9G8J9_9ACTN</name>
<feature type="transmembrane region" description="Helical" evidence="1">
    <location>
        <begin position="43"/>
        <end position="64"/>
    </location>
</feature>